<sequence>MKLNLFKSKRIIFPHFDFHQRSKELSPSLKASLLTALPLSSSVHFTEKKNALRDKSQGLFHSIIDGLPYMHMPAVTRIHFQGNPSGSSGAFLHEDNFTLQARVLGNSDHNQSMLFGKESDVTFI</sequence>
<keyword evidence="2" id="KW-1185">Reference proteome</keyword>
<organism evidence="1 2">
    <name type="scientific">Araneus ventricosus</name>
    <name type="common">Orbweaver spider</name>
    <name type="synonym">Epeira ventricosa</name>
    <dbReference type="NCBI Taxonomy" id="182803"/>
    <lineage>
        <taxon>Eukaryota</taxon>
        <taxon>Metazoa</taxon>
        <taxon>Ecdysozoa</taxon>
        <taxon>Arthropoda</taxon>
        <taxon>Chelicerata</taxon>
        <taxon>Arachnida</taxon>
        <taxon>Araneae</taxon>
        <taxon>Araneomorphae</taxon>
        <taxon>Entelegynae</taxon>
        <taxon>Araneoidea</taxon>
        <taxon>Araneidae</taxon>
        <taxon>Araneus</taxon>
    </lineage>
</organism>
<dbReference type="Proteomes" id="UP000499080">
    <property type="component" value="Unassembled WGS sequence"/>
</dbReference>
<accession>A0A4Y2LIG6</accession>
<proteinExistence type="predicted"/>
<gene>
    <name evidence="1" type="ORF">AVEN_85644_1</name>
</gene>
<name>A0A4Y2LIG6_ARAVE</name>
<protein>
    <submittedName>
        <fullName evidence="1">Uncharacterized protein</fullName>
    </submittedName>
</protein>
<comment type="caution">
    <text evidence="1">The sequence shown here is derived from an EMBL/GenBank/DDBJ whole genome shotgun (WGS) entry which is preliminary data.</text>
</comment>
<reference evidence="1 2" key="1">
    <citation type="journal article" date="2019" name="Sci. Rep.">
        <title>Orb-weaving spider Araneus ventricosus genome elucidates the spidroin gene catalogue.</title>
        <authorList>
            <person name="Kono N."/>
            <person name="Nakamura H."/>
            <person name="Ohtoshi R."/>
            <person name="Moran D.A.P."/>
            <person name="Shinohara A."/>
            <person name="Yoshida Y."/>
            <person name="Fujiwara M."/>
            <person name="Mori M."/>
            <person name="Tomita M."/>
            <person name="Arakawa K."/>
        </authorList>
    </citation>
    <scope>NUCLEOTIDE SEQUENCE [LARGE SCALE GENOMIC DNA]</scope>
</reference>
<dbReference type="AlphaFoldDB" id="A0A4Y2LIG6"/>
<evidence type="ECO:0000313" key="1">
    <source>
        <dbReference type="EMBL" id="GBN14382.1"/>
    </source>
</evidence>
<evidence type="ECO:0000313" key="2">
    <source>
        <dbReference type="Proteomes" id="UP000499080"/>
    </source>
</evidence>
<dbReference type="EMBL" id="BGPR01005896">
    <property type="protein sequence ID" value="GBN14382.1"/>
    <property type="molecule type" value="Genomic_DNA"/>
</dbReference>